<organism evidence="2 3">
    <name type="scientific">Algoriphagus sanaruensis</name>
    <dbReference type="NCBI Taxonomy" id="1727163"/>
    <lineage>
        <taxon>Bacteria</taxon>
        <taxon>Pseudomonadati</taxon>
        <taxon>Bacteroidota</taxon>
        <taxon>Cytophagia</taxon>
        <taxon>Cytophagales</taxon>
        <taxon>Cyclobacteriaceae</taxon>
        <taxon>Algoriphagus</taxon>
    </lineage>
</organism>
<keyword evidence="1" id="KW-0472">Membrane</keyword>
<dbReference type="STRING" id="1727163.AO498_12430"/>
<evidence type="ECO:0000256" key="1">
    <source>
        <dbReference type="SAM" id="Phobius"/>
    </source>
</evidence>
<name>A0A142EQ41_9BACT</name>
<dbReference type="PATRIC" id="fig|1727163.4.peg.2599"/>
<dbReference type="AlphaFoldDB" id="A0A142EQ41"/>
<keyword evidence="3" id="KW-1185">Reference proteome</keyword>
<gene>
    <name evidence="2" type="ORF">AO498_12430</name>
</gene>
<keyword evidence="1" id="KW-1133">Transmembrane helix</keyword>
<feature type="transmembrane region" description="Helical" evidence="1">
    <location>
        <begin position="36"/>
        <end position="54"/>
    </location>
</feature>
<evidence type="ECO:0000313" key="2">
    <source>
        <dbReference type="EMBL" id="AMQ57246.1"/>
    </source>
</evidence>
<dbReference type="Proteomes" id="UP000073816">
    <property type="component" value="Chromosome"/>
</dbReference>
<dbReference type="RefSeq" id="WP_067548129.1">
    <property type="nucleotide sequence ID" value="NZ_CP012836.1"/>
</dbReference>
<dbReference type="OrthoDB" id="893763at2"/>
<dbReference type="EMBL" id="CP012836">
    <property type="protein sequence ID" value="AMQ57246.1"/>
    <property type="molecule type" value="Genomic_DNA"/>
</dbReference>
<sequence length="120" mass="13828">MEKLPKIKDFKAPQNYFEELPDQIISRSQTGIWRTLIPYASAAVVIICFGIWFLNPFTPSSQNEELIALDEEVLLYIESNQWSAEDVLSLSDDPNAILDEIIQEELDPLLIEETEDTYTF</sequence>
<keyword evidence="1" id="KW-0812">Transmembrane</keyword>
<reference evidence="2 3" key="2">
    <citation type="journal article" date="2016" name="Genome Announc.">
        <title>Complete Genome Sequence of Algoriphagus sp. Strain M8-2, Isolated from a Brackish Lake.</title>
        <authorList>
            <person name="Muraguchi Y."/>
            <person name="Kushimoto K."/>
            <person name="Ohtsubo Y."/>
            <person name="Suzuki T."/>
            <person name="Dohra H."/>
            <person name="Kimbara K."/>
            <person name="Shintani M."/>
        </authorList>
    </citation>
    <scope>NUCLEOTIDE SEQUENCE [LARGE SCALE GENOMIC DNA]</scope>
    <source>
        <strain evidence="2 3">M8-2</strain>
    </source>
</reference>
<proteinExistence type="predicted"/>
<dbReference type="KEGG" id="alm:AO498_12430"/>
<accession>A0A142EQ41</accession>
<protein>
    <submittedName>
        <fullName evidence="2">Uncharacterized protein</fullName>
    </submittedName>
</protein>
<evidence type="ECO:0000313" key="3">
    <source>
        <dbReference type="Proteomes" id="UP000073816"/>
    </source>
</evidence>
<reference evidence="3" key="1">
    <citation type="submission" date="2015-09" db="EMBL/GenBank/DDBJ databases">
        <title>Complete sequence of Algoriphagus sp. M8-2.</title>
        <authorList>
            <person name="Shintani M."/>
        </authorList>
    </citation>
    <scope>NUCLEOTIDE SEQUENCE [LARGE SCALE GENOMIC DNA]</scope>
    <source>
        <strain evidence="3">M8-2</strain>
    </source>
</reference>